<comment type="caution">
    <text evidence="4">The sequence shown here is derived from an EMBL/GenBank/DDBJ whole genome shotgun (WGS) entry which is preliminary data.</text>
</comment>
<dbReference type="GO" id="GO:0006351">
    <property type="term" value="P:DNA-templated transcription"/>
    <property type="evidence" value="ECO:0007669"/>
    <property type="project" value="InterPro"/>
</dbReference>
<feature type="compositionally biased region" description="Polar residues" evidence="2">
    <location>
        <begin position="25"/>
        <end position="43"/>
    </location>
</feature>
<dbReference type="InterPro" id="IPR004827">
    <property type="entry name" value="bZIP"/>
</dbReference>
<organism evidence="4 5">
    <name type="scientific">Anaeramoeba flamelloides</name>
    <dbReference type="NCBI Taxonomy" id="1746091"/>
    <lineage>
        <taxon>Eukaryota</taxon>
        <taxon>Metamonada</taxon>
        <taxon>Anaeramoebidae</taxon>
        <taxon>Anaeramoeba</taxon>
    </lineage>
</organism>
<proteinExistence type="predicted"/>
<dbReference type="SUPFAM" id="SSF57959">
    <property type="entry name" value="Leucine zipper domain"/>
    <property type="match status" value="1"/>
</dbReference>
<dbReference type="GO" id="GO:0000978">
    <property type="term" value="F:RNA polymerase II cis-regulatory region sequence-specific DNA binding"/>
    <property type="evidence" value="ECO:0007669"/>
    <property type="project" value="TreeGrafter"/>
</dbReference>
<protein>
    <submittedName>
        <fullName evidence="4">Ccaat/enhancer binding protein</fullName>
    </submittedName>
</protein>
<keyword evidence="1" id="KW-0175">Coiled coil</keyword>
<dbReference type="PANTHER" id="PTHR23334">
    <property type="entry name" value="CCAAT/ENHANCER BINDING PROTEIN"/>
    <property type="match status" value="1"/>
</dbReference>
<evidence type="ECO:0000313" key="4">
    <source>
        <dbReference type="EMBL" id="KAJ3440108.1"/>
    </source>
</evidence>
<dbReference type="PROSITE" id="PS50217">
    <property type="entry name" value="BZIP"/>
    <property type="match status" value="1"/>
</dbReference>
<dbReference type="Pfam" id="PF00170">
    <property type="entry name" value="bZIP_1"/>
    <property type="match status" value="1"/>
</dbReference>
<evidence type="ECO:0000256" key="1">
    <source>
        <dbReference type="SAM" id="Coils"/>
    </source>
</evidence>
<feature type="domain" description="BZIP" evidence="3">
    <location>
        <begin position="93"/>
        <end position="150"/>
    </location>
</feature>
<feature type="coiled-coil region" evidence="1">
    <location>
        <begin position="111"/>
        <end position="152"/>
    </location>
</feature>
<evidence type="ECO:0000259" key="3">
    <source>
        <dbReference type="PROSITE" id="PS50217"/>
    </source>
</evidence>
<feature type="compositionally biased region" description="Low complexity" evidence="2">
    <location>
        <begin position="58"/>
        <end position="77"/>
    </location>
</feature>
<dbReference type="Gene3D" id="1.20.5.170">
    <property type="match status" value="1"/>
</dbReference>
<reference evidence="4" key="1">
    <citation type="submission" date="2022-08" db="EMBL/GenBank/DDBJ databases">
        <title>Novel sulphate-reducing endosymbionts in the free-living metamonad Anaeramoeba.</title>
        <authorList>
            <person name="Jerlstrom-Hultqvist J."/>
            <person name="Cepicka I."/>
            <person name="Gallot-Lavallee L."/>
            <person name="Salas-Leiva D."/>
            <person name="Curtis B.A."/>
            <person name="Zahonova K."/>
            <person name="Pipaliya S."/>
            <person name="Dacks J."/>
            <person name="Roger A.J."/>
        </authorList>
    </citation>
    <scope>NUCLEOTIDE SEQUENCE</scope>
    <source>
        <strain evidence="4">Busselton2</strain>
    </source>
</reference>
<dbReference type="GO" id="GO:0000981">
    <property type="term" value="F:DNA-binding transcription factor activity, RNA polymerase II-specific"/>
    <property type="evidence" value="ECO:0007669"/>
    <property type="project" value="TreeGrafter"/>
</dbReference>
<accession>A0AAV7ZDM2</accession>
<dbReference type="AlphaFoldDB" id="A0AAV7ZDM2"/>
<name>A0AAV7ZDM2_9EUKA</name>
<dbReference type="SMART" id="SM00338">
    <property type="entry name" value="BRLZ"/>
    <property type="match status" value="1"/>
</dbReference>
<gene>
    <name evidence="4" type="ORF">M0812_16160</name>
</gene>
<dbReference type="InterPro" id="IPR031106">
    <property type="entry name" value="C/EBP"/>
</dbReference>
<evidence type="ECO:0000313" key="5">
    <source>
        <dbReference type="Proteomes" id="UP001146793"/>
    </source>
</evidence>
<evidence type="ECO:0000256" key="2">
    <source>
        <dbReference type="SAM" id="MobiDB-lite"/>
    </source>
</evidence>
<dbReference type="InterPro" id="IPR046347">
    <property type="entry name" value="bZIP_sf"/>
</dbReference>
<dbReference type="PANTHER" id="PTHR23334:SF20">
    <property type="entry name" value="BASIC LEUCINE ZIPPER 24"/>
    <property type="match status" value="1"/>
</dbReference>
<feature type="region of interest" description="Disordered" evidence="2">
    <location>
        <begin position="25"/>
        <end position="102"/>
    </location>
</feature>
<dbReference type="CDD" id="cd14686">
    <property type="entry name" value="bZIP"/>
    <property type="match status" value="1"/>
</dbReference>
<dbReference type="EMBL" id="JANTQA010000032">
    <property type="protein sequence ID" value="KAJ3440108.1"/>
    <property type="molecule type" value="Genomic_DNA"/>
</dbReference>
<dbReference type="Proteomes" id="UP001146793">
    <property type="component" value="Unassembled WGS sequence"/>
</dbReference>
<sequence>MSTYSSIPSLDIMLPDFERYGPFESETTLAGETKATETFTEPSEATEAMKTITKKKPQTTTTTTITTNNTPNTAKPSNTRKRKQSNTKASPSEEMKKRKRELNRISARKSRERKKMYILKIEREVEELRQERERLIKLVNSLNQEVERQRKRSDIDLLFNLLQKKFGIDLSHFTSQFKNSCPENHHSLNN</sequence>